<dbReference type="EMBL" id="FNKL01000002">
    <property type="protein sequence ID" value="SDQ43435.1"/>
    <property type="molecule type" value="Genomic_DNA"/>
</dbReference>
<protein>
    <submittedName>
        <fullName evidence="1">WG containing repeat-containing protein</fullName>
    </submittedName>
</protein>
<keyword evidence="2" id="KW-1185">Reference proteome</keyword>
<sequence length="491" mass="56339">MKNLVFILLSSLCVAQTDQYKQILLSKKLGKNVTSYSKGFGIINDSKTGNSAIIDSLGNITLIDSYKNEISRLSWNRFILKIKDGNSKGKIALIDEKGNQLIPLDHFKYRTWENKDRLIYSKDGNESVYDYNGKQIIPSADKIVFASENRFFVKKEAGWLIYDFNGKQVSDRVFAEDLRFYKGRVYLTIDEKKGEVLDNNGKTLSSISDHNVDDINGFPFLVTKNITTNKYGIIDEKEIVLADEIYDQAFVGREYIYLINDNKASIFSKAERKVYPTDFHYVNHLFNGLFKTLKDDKNPKIAVIKTNGEIVFPKEYDVVEAFKIKDENYLYVSKAGEEKLLDKDLKSVLDEGYEVEKVFFDNLIVKKGAAFYKFSPKEKSYVELKNIASIKPFQFYPAIICKNQEGLYGMLDEEGNEIIPFMYDDIVTFLGENEIIIQKGKKFGLTNHKGELLKEVIYDKYVADSKGIKLIKGKESEYVHTTPQKGKILVE</sequence>
<dbReference type="InterPro" id="IPR032774">
    <property type="entry name" value="WG_beta_rep"/>
</dbReference>
<accession>A0A1H1AUP3</accession>
<proteinExistence type="predicted"/>
<dbReference type="Pfam" id="PF14903">
    <property type="entry name" value="WG_beta_rep"/>
    <property type="match status" value="2"/>
</dbReference>
<dbReference type="Proteomes" id="UP000199627">
    <property type="component" value="Unassembled WGS sequence"/>
</dbReference>
<dbReference type="RefSeq" id="WP_089755203.1">
    <property type="nucleotide sequence ID" value="NZ_FNKL01000002.1"/>
</dbReference>
<reference evidence="2" key="1">
    <citation type="submission" date="2016-10" db="EMBL/GenBank/DDBJ databases">
        <authorList>
            <person name="Varghese N."/>
            <person name="Submissions S."/>
        </authorList>
    </citation>
    <scope>NUCLEOTIDE SEQUENCE [LARGE SCALE GENOMIC DNA]</scope>
    <source>
        <strain evidence="2">DSM 17072</strain>
    </source>
</reference>
<dbReference type="STRING" id="311333.SAMN05421664_1593"/>
<evidence type="ECO:0000313" key="1">
    <source>
        <dbReference type="EMBL" id="SDQ43435.1"/>
    </source>
</evidence>
<organism evidence="1 2">
    <name type="scientific">Chryseobacterium soldanellicola</name>
    <dbReference type="NCBI Taxonomy" id="311333"/>
    <lineage>
        <taxon>Bacteria</taxon>
        <taxon>Pseudomonadati</taxon>
        <taxon>Bacteroidota</taxon>
        <taxon>Flavobacteriia</taxon>
        <taxon>Flavobacteriales</taxon>
        <taxon>Weeksellaceae</taxon>
        <taxon>Chryseobacterium group</taxon>
        <taxon>Chryseobacterium</taxon>
    </lineage>
</organism>
<evidence type="ECO:0000313" key="2">
    <source>
        <dbReference type="Proteomes" id="UP000199627"/>
    </source>
</evidence>
<dbReference type="AlphaFoldDB" id="A0A1H1AUP3"/>
<dbReference type="PANTHER" id="PTHR37841">
    <property type="entry name" value="GLR2918 PROTEIN"/>
    <property type="match status" value="1"/>
</dbReference>
<name>A0A1H1AUP3_9FLAO</name>
<dbReference type="PANTHER" id="PTHR37841:SF1">
    <property type="entry name" value="DUF3298 DOMAIN-CONTAINING PROTEIN"/>
    <property type="match status" value="1"/>
</dbReference>
<gene>
    <name evidence="1" type="ORF">SAMN05421664_1593</name>
</gene>
<dbReference type="OrthoDB" id="5464673at2"/>